<dbReference type="SUPFAM" id="SSF51556">
    <property type="entry name" value="Metallo-dependent hydrolases"/>
    <property type="match status" value="1"/>
</dbReference>
<keyword evidence="4" id="KW-1185">Reference proteome</keyword>
<keyword evidence="1" id="KW-0456">Lyase</keyword>
<dbReference type="PANTHER" id="PTHR21240">
    <property type="entry name" value="2-AMINO-3-CARBOXYLMUCONATE-6-SEMIALDEHYDE DECARBOXYLASE"/>
    <property type="match status" value="1"/>
</dbReference>
<evidence type="ECO:0000313" key="3">
    <source>
        <dbReference type="EMBL" id="KIX13985.1"/>
    </source>
</evidence>
<dbReference type="GO" id="GO:0019748">
    <property type="term" value="P:secondary metabolic process"/>
    <property type="evidence" value="ECO:0007669"/>
    <property type="project" value="TreeGrafter"/>
</dbReference>
<gene>
    <name evidence="3" type="ORF">X474_12880</name>
</gene>
<evidence type="ECO:0000313" key="4">
    <source>
        <dbReference type="Proteomes" id="UP000032233"/>
    </source>
</evidence>
<dbReference type="STRING" id="1429043.X474_12880"/>
<accession>A0A0D2JWP6</accession>
<dbReference type="OrthoDB" id="9799024at2"/>
<proteinExistence type="predicted"/>
<dbReference type="CDD" id="cd01292">
    <property type="entry name" value="metallo-dependent_hydrolases"/>
    <property type="match status" value="1"/>
</dbReference>
<dbReference type="InterPro" id="IPR032466">
    <property type="entry name" value="Metal_Hydrolase"/>
</dbReference>
<dbReference type="PATRIC" id="fig|1429043.3.peg.2735"/>
<dbReference type="EMBL" id="AZAC01000014">
    <property type="protein sequence ID" value="KIX13985.1"/>
    <property type="molecule type" value="Genomic_DNA"/>
</dbReference>
<dbReference type="GO" id="GO:0016787">
    <property type="term" value="F:hydrolase activity"/>
    <property type="evidence" value="ECO:0007669"/>
    <property type="project" value="InterPro"/>
</dbReference>
<protein>
    <recommendedName>
        <fullName evidence="2">Amidohydrolase-related domain-containing protein</fullName>
    </recommendedName>
</protein>
<dbReference type="PANTHER" id="PTHR21240:SF28">
    <property type="entry name" value="ISO-OROTATE DECARBOXYLASE (EUROFUNG)"/>
    <property type="match status" value="1"/>
</dbReference>
<name>A0A0D2JWP6_9BACT</name>
<reference evidence="3 4" key="1">
    <citation type="submission" date="2013-11" db="EMBL/GenBank/DDBJ databases">
        <title>Metagenomic analysis of a methanogenic consortium involved in long chain n-alkane degradation.</title>
        <authorList>
            <person name="Davidova I.A."/>
            <person name="Callaghan A.V."/>
            <person name="Wawrik B."/>
            <person name="Pruitt S."/>
            <person name="Marks C."/>
            <person name="Duncan K.E."/>
            <person name="Suflita J.M."/>
        </authorList>
    </citation>
    <scope>NUCLEOTIDE SEQUENCE [LARGE SCALE GENOMIC DNA]</scope>
    <source>
        <strain evidence="3 4">SPR</strain>
    </source>
</reference>
<dbReference type="Proteomes" id="UP000032233">
    <property type="component" value="Unassembled WGS sequence"/>
</dbReference>
<evidence type="ECO:0000259" key="2">
    <source>
        <dbReference type="Pfam" id="PF04909"/>
    </source>
</evidence>
<dbReference type="RefSeq" id="WP_044348944.1">
    <property type="nucleotide sequence ID" value="NZ_AZAC01000014.1"/>
</dbReference>
<dbReference type="GO" id="GO:0005737">
    <property type="term" value="C:cytoplasm"/>
    <property type="evidence" value="ECO:0007669"/>
    <property type="project" value="TreeGrafter"/>
</dbReference>
<evidence type="ECO:0000256" key="1">
    <source>
        <dbReference type="ARBA" id="ARBA00023239"/>
    </source>
</evidence>
<dbReference type="InterPro" id="IPR006680">
    <property type="entry name" value="Amidohydro-rel"/>
</dbReference>
<dbReference type="Gene3D" id="3.20.20.140">
    <property type="entry name" value="Metal-dependent hydrolases"/>
    <property type="match status" value="1"/>
</dbReference>
<dbReference type="InterPro" id="IPR032465">
    <property type="entry name" value="ACMSD"/>
</dbReference>
<organism evidence="3 4">
    <name type="scientific">Dethiosulfatarculus sandiegensis</name>
    <dbReference type="NCBI Taxonomy" id="1429043"/>
    <lineage>
        <taxon>Bacteria</taxon>
        <taxon>Pseudomonadati</taxon>
        <taxon>Thermodesulfobacteriota</taxon>
        <taxon>Desulfarculia</taxon>
        <taxon>Desulfarculales</taxon>
        <taxon>Desulfarculaceae</taxon>
        <taxon>Dethiosulfatarculus</taxon>
    </lineage>
</organism>
<dbReference type="AlphaFoldDB" id="A0A0D2JWP6"/>
<dbReference type="GO" id="GO:0016831">
    <property type="term" value="F:carboxy-lyase activity"/>
    <property type="evidence" value="ECO:0007669"/>
    <property type="project" value="InterPro"/>
</dbReference>
<comment type="caution">
    <text evidence="3">The sequence shown here is derived from an EMBL/GenBank/DDBJ whole genome shotgun (WGS) entry which is preliminary data.</text>
</comment>
<sequence length="249" mass="28264">MRILDAHIHLGWDCVFDEEQTEEQILGTNEPLGVQGGVVQPFISRPYIQKNREIHDRLCKFCNAHKGDYFGLGSINPHFEPEEYIEEATRCVKELGFVGLKITPIAHACHPASKDAYTVYETARKLGVPVMVHTGAGIPFADPVQLLEPIKHFHDLKIIIAHAGLDIMNTQAIQLAKQFDNAFLEPSWCSTVSLANMYRQCGAEKIMFSSDTLNNVEAELTKYRYVFKKEAEQEQVFHKTAEMVFKLKK</sequence>
<feature type="domain" description="Amidohydrolase-related" evidence="2">
    <location>
        <begin position="29"/>
        <end position="247"/>
    </location>
</feature>
<dbReference type="Pfam" id="PF04909">
    <property type="entry name" value="Amidohydro_2"/>
    <property type="match status" value="1"/>
</dbReference>
<dbReference type="InParanoid" id="A0A0D2JWP6"/>